<dbReference type="Gene3D" id="3.40.50.300">
    <property type="entry name" value="P-loop containing nucleotide triphosphate hydrolases"/>
    <property type="match status" value="1"/>
</dbReference>
<dbReference type="AlphaFoldDB" id="A0A9W4XGA3"/>
<keyword evidence="1" id="KW-0677">Repeat</keyword>
<dbReference type="Pfam" id="PF24883">
    <property type="entry name" value="NPHP3_N"/>
    <property type="match status" value="1"/>
</dbReference>
<protein>
    <recommendedName>
        <fullName evidence="6">NACHT domain-containing protein</fullName>
    </recommendedName>
</protein>
<evidence type="ECO:0000259" key="3">
    <source>
        <dbReference type="Pfam" id="PF25053"/>
    </source>
</evidence>
<comment type="caution">
    <text evidence="4">The sequence shown here is derived from an EMBL/GenBank/DDBJ whole genome shotgun (WGS) entry which is preliminary data.</text>
</comment>
<gene>
    <name evidence="4" type="ORF">PDIGIT_LOCUS489</name>
</gene>
<dbReference type="Pfam" id="PF25053">
    <property type="entry name" value="DUF7791"/>
    <property type="match status" value="1"/>
</dbReference>
<evidence type="ECO:0000313" key="5">
    <source>
        <dbReference type="Proteomes" id="UP001152607"/>
    </source>
</evidence>
<dbReference type="PANTHER" id="PTHR10039:SF5">
    <property type="entry name" value="NACHT DOMAIN-CONTAINING PROTEIN"/>
    <property type="match status" value="1"/>
</dbReference>
<feature type="domain" description="DUF7791" evidence="3">
    <location>
        <begin position="367"/>
        <end position="494"/>
    </location>
</feature>
<dbReference type="SUPFAM" id="SSF52540">
    <property type="entry name" value="P-loop containing nucleoside triphosphate hydrolases"/>
    <property type="match status" value="1"/>
</dbReference>
<dbReference type="OrthoDB" id="443402at2759"/>
<dbReference type="InterPro" id="IPR027417">
    <property type="entry name" value="P-loop_NTPase"/>
</dbReference>
<accession>A0A9W4XGA3</accession>
<dbReference type="InterPro" id="IPR056884">
    <property type="entry name" value="NPHP3-like_N"/>
</dbReference>
<dbReference type="InterPro" id="IPR056693">
    <property type="entry name" value="DUF7791"/>
</dbReference>
<feature type="domain" description="Nephrocystin 3-like N-terminal" evidence="2">
    <location>
        <begin position="80"/>
        <end position="257"/>
    </location>
</feature>
<dbReference type="Proteomes" id="UP001152607">
    <property type="component" value="Unassembled WGS sequence"/>
</dbReference>
<reference evidence="4" key="1">
    <citation type="submission" date="2023-01" db="EMBL/GenBank/DDBJ databases">
        <authorList>
            <person name="Van Ghelder C."/>
            <person name="Rancurel C."/>
        </authorList>
    </citation>
    <scope>NUCLEOTIDE SEQUENCE</scope>
    <source>
        <strain evidence="4">CNCM I-4278</strain>
    </source>
</reference>
<evidence type="ECO:0000313" key="4">
    <source>
        <dbReference type="EMBL" id="CAI6238451.1"/>
    </source>
</evidence>
<proteinExistence type="predicted"/>
<keyword evidence="5" id="KW-1185">Reference proteome</keyword>
<evidence type="ECO:0000256" key="1">
    <source>
        <dbReference type="ARBA" id="ARBA00022737"/>
    </source>
</evidence>
<evidence type="ECO:0000259" key="2">
    <source>
        <dbReference type="Pfam" id="PF24883"/>
    </source>
</evidence>
<dbReference type="EMBL" id="CAOQHR010000001">
    <property type="protein sequence ID" value="CAI6238451.1"/>
    <property type="molecule type" value="Genomic_DNA"/>
</dbReference>
<sequence length="827" mass="95549">MNQNDRLDDLAKSVDEVRKTVRERLAAVATKIDLDQLANEIHDLASRCTQIAREQRFLISLHYSYMYSRVTNVARAHLKTFDWIFEPDCDVGFVEWLKNDDGIYWISGKPGSGKSTLMKYLYDHPKMLESLKHWAKGTELITASFFFWSIGTQMQRTQEGLLRSLIFSILKQCPDLISHVCPASWSFEQGEVFSEEFWTLDQLRITMSEIVLQQDTSSKFCFFIDGLDEYGGQQSELVETLSFLTSSQSIKICASSRPWNIFEDAYGNRPSRKLYLEQLTRGDIALFVRSKLEEHTRLAMLSLEDVGVDELVNDIVKRAQGVFLWVYLVLLSLCEGLTNGDDVSLLQDRLNLIPSDLEMFFRLILDSVEPVYKDKMAQTFQVVLHSNEPLTLITLSFLDQRDLGSRLLDPVTAMDSYEIFDRHNKTRRRINGRYKGLLEVMLVPSATAFTGYRVDFFHRTVHDFIRLNDMQKFLRSHLPEGFSAHKAICKDNLRAMLSNLMFHARMLEIETSASPTEILEEVQSTIEELYEVYRVRVCKNFMELAIQSGLQFYVCNRLIEEPREVRHYLSPFFRKLLRSLHISSPHRDQFSTIPDMIEFLLSQGVNPNHALGSSTTFGEYCLEIINPMEIPSEQLVQNSELIAQQYYVLTILLRYSADPNAHCTPYATIWETFLRNLHNKGRRKSDAHQKILFKIMQCLLAHGADLDATSRAEGTATRYTVPQVIRSAFLESRSQTLLRTFKSKHRQSRSCISFLAAFSGGMTRSAQFARKVLNMAWLWWNPPPRIILDEMPSDNIVDEVDGAVIRGLYTGERWLQDSGPERERYHD</sequence>
<organism evidence="4 5">
    <name type="scientific">Periconia digitata</name>
    <dbReference type="NCBI Taxonomy" id="1303443"/>
    <lineage>
        <taxon>Eukaryota</taxon>
        <taxon>Fungi</taxon>
        <taxon>Dikarya</taxon>
        <taxon>Ascomycota</taxon>
        <taxon>Pezizomycotina</taxon>
        <taxon>Dothideomycetes</taxon>
        <taxon>Pleosporomycetidae</taxon>
        <taxon>Pleosporales</taxon>
        <taxon>Massarineae</taxon>
        <taxon>Periconiaceae</taxon>
        <taxon>Periconia</taxon>
    </lineage>
</organism>
<name>A0A9W4XGA3_9PLEO</name>
<evidence type="ECO:0008006" key="6">
    <source>
        <dbReference type="Google" id="ProtNLM"/>
    </source>
</evidence>
<dbReference type="PANTHER" id="PTHR10039">
    <property type="entry name" value="AMELOGENIN"/>
    <property type="match status" value="1"/>
</dbReference>